<dbReference type="InterPro" id="IPR008271">
    <property type="entry name" value="Ser/Thr_kinase_AS"/>
</dbReference>
<protein>
    <recommendedName>
        <fullName evidence="1">non-specific serine/threonine protein kinase</fullName>
        <ecNumber evidence="1">2.7.11.1</ecNumber>
    </recommendedName>
</protein>
<dbReference type="PROSITE" id="PS50011">
    <property type="entry name" value="PROTEIN_KINASE_DOM"/>
    <property type="match status" value="1"/>
</dbReference>
<dbReference type="InterPro" id="IPR017441">
    <property type="entry name" value="Protein_kinase_ATP_BS"/>
</dbReference>
<dbReference type="GO" id="GO:0050684">
    <property type="term" value="P:regulation of mRNA processing"/>
    <property type="evidence" value="ECO:0007669"/>
    <property type="project" value="TreeGrafter"/>
</dbReference>
<keyword evidence="3" id="KW-0808">Transferase</keyword>
<gene>
    <name evidence="13" type="ORF">UCREL1_1571</name>
</gene>
<evidence type="ECO:0000256" key="11">
    <source>
        <dbReference type="SAM" id="MobiDB-lite"/>
    </source>
</evidence>
<dbReference type="InterPro" id="IPR000719">
    <property type="entry name" value="Prot_kinase_dom"/>
</dbReference>
<dbReference type="KEGG" id="ela:UCREL1_1571"/>
<name>M7T451_EUTLA</name>
<evidence type="ECO:0000259" key="12">
    <source>
        <dbReference type="PROSITE" id="PS50011"/>
    </source>
</evidence>
<feature type="binding site" evidence="9">
    <location>
        <position position="89"/>
    </location>
    <ligand>
        <name>ATP</name>
        <dbReference type="ChEBI" id="CHEBI:30616"/>
    </ligand>
</feature>
<dbReference type="SUPFAM" id="SSF56112">
    <property type="entry name" value="Protein kinase-like (PK-like)"/>
    <property type="match status" value="1"/>
</dbReference>
<dbReference type="GO" id="GO:0000245">
    <property type="term" value="P:spliceosomal complex assembly"/>
    <property type="evidence" value="ECO:0007669"/>
    <property type="project" value="TreeGrafter"/>
</dbReference>
<dbReference type="eggNOG" id="KOG1290">
    <property type="taxonomic scope" value="Eukaryota"/>
</dbReference>
<dbReference type="OMA" id="SAECYDG"/>
<evidence type="ECO:0000256" key="8">
    <source>
        <dbReference type="ARBA" id="ARBA00048679"/>
    </source>
</evidence>
<dbReference type="GO" id="GO:0004674">
    <property type="term" value="F:protein serine/threonine kinase activity"/>
    <property type="evidence" value="ECO:0007669"/>
    <property type="project" value="UniProtKB-KW"/>
</dbReference>
<evidence type="ECO:0000256" key="7">
    <source>
        <dbReference type="ARBA" id="ARBA00047899"/>
    </source>
</evidence>
<dbReference type="EC" id="2.7.11.1" evidence="1"/>
<dbReference type="AlphaFoldDB" id="M7T451"/>
<dbReference type="PROSITE" id="PS00108">
    <property type="entry name" value="PROTEIN_KINASE_ST"/>
    <property type="match status" value="1"/>
</dbReference>
<dbReference type="HOGENOM" id="CLU_000288_81_13_1"/>
<evidence type="ECO:0000256" key="3">
    <source>
        <dbReference type="ARBA" id="ARBA00022679"/>
    </source>
</evidence>
<dbReference type="GO" id="GO:0005737">
    <property type="term" value="C:cytoplasm"/>
    <property type="evidence" value="ECO:0007669"/>
    <property type="project" value="TreeGrafter"/>
</dbReference>
<proteinExistence type="inferred from homology"/>
<feature type="domain" description="Protein kinase" evidence="12">
    <location>
        <begin position="55"/>
        <end position="348"/>
    </location>
</feature>
<sequence length="351" mass="40679">MSTTPIEGKDKAREQGAATMEQIERDFDDFEEGREKYRPGGLHPVFIGDIYNDRYQILRKIGYGMYSTVWLVKDTICQEGDEQEYMAMKILSAESYNEEHPVYEREILEHLREADKSHPGYNSICHLQDDFELQGPNGNHICLVFELMGETLDSFRTLFAKHMIPNMLMRKFAFYLLVALDYAHENGVIHTDIKPANIFMKFRDRTKIPKFLEENPVPQQDGDASQYPMIRTQSLRSYYFDLADSPINFDIALGDWGVSRPVILEVFRGVAMFTGQEGKDKMVKEVFNEDGTVKDSGPSGRPPLNSEYWIEDLREETRNQFVDFLYALMKLDPAERLSTQALIDMPWMQGE</sequence>
<accession>M7T451</accession>
<comment type="catalytic activity">
    <reaction evidence="7">
        <text>L-threonyl-[protein] + ATP = O-phospho-L-threonyl-[protein] + ADP + H(+)</text>
        <dbReference type="Rhea" id="RHEA:46608"/>
        <dbReference type="Rhea" id="RHEA-COMP:11060"/>
        <dbReference type="Rhea" id="RHEA-COMP:11605"/>
        <dbReference type="ChEBI" id="CHEBI:15378"/>
        <dbReference type="ChEBI" id="CHEBI:30013"/>
        <dbReference type="ChEBI" id="CHEBI:30616"/>
        <dbReference type="ChEBI" id="CHEBI:61977"/>
        <dbReference type="ChEBI" id="CHEBI:456216"/>
        <dbReference type="EC" id="2.7.11.1"/>
    </reaction>
</comment>
<evidence type="ECO:0000256" key="10">
    <source>
        <dbReference type="RuleBase" id="RU000304"/>
    </source>
</evidence>
<keyword evidence="14" id="KW-1185">Reference proteome</keyword>
<evidence type="ECO:0000256" key="9">
    <source>
        <dbReference type="PROSITE-ProRule" id="PRU10141"/>
    </source>
</evidence>
<comment type="catalytic activity">
    <reaction evidence="8">
        <text>L-seryl-[protein] + ATP = O-phospho-L-seryl-[protein] + ADP + H(+)</text>
        <dbReference type="Rhea" id="RHEA:17989"/>
        <dbReference type="Rhea" id="RHEA-COMP:9863"/>
        <dbReference type="Rhea" id="RHEA-COMP:11604"/>
        <dbReference type="ChEBI" id="CHEBI:15378"/>
        <dbReference type="ChEBI" id="CHEBI:29999"/>
        <dbReference type="ChEBI" id="CHEBI:30616"/>
        <dbReference type="ChEBI" id="CHEBI:83421"/>
        <dbReference type="ChEBI" id="CHEBI:456216"/>
        <dbReference type="EC" id="2.7.11.1"/>
    </reaction>
</comment>
<dbReference type="Pfam" id="PF00069">
    <property type="entry name" value="Pkinase"/>
    <property type="match status" value="1"/>
</dbReference>
<dbReference type="PROSITE" id="PS00107">
    <property type="entry name" value="PROTEIN_KINASE_ATP"/>
    <property type="match status" value="1"/>
</dbReference>
<evidence type="ECO:0000313" key="14">
    <source>
        <dbReference type="Proteomes" id="UP000012174"/>
    </source>
</evidence>
<keyword evidence="4 9" id="KW-0547">Nucleotide-binding</keyword>
<dbReference type="PANTHER" id="PTHR47634:SF9">
    <property type="entry name" value="PROTEIN KINASE DOMAIN-CONTAINING PROTEIN-RELATED"/>
    <property type="match status" value="1"/>
</dbReference>
<dbReference type="PANTHER" id="PTHR47634">
    <property type="entry name" value="PROTEIN KINASE DOMAIN-CONTAINING PROTEIN-RELATED"/>
    <property type="match status" value="1"/>
</dbReference>
<dbReference type="Gene3D" id="1.10.510.10">
    <property type="entry name" value="Transferase(Phosphotransferase) domain 1"/>
    <property type="match status" value="2"/>
</dbReference>
<dbReference type="SMART" id="SM00220">
    <property type="entry name" value="S_TKc"/>
    <property type="match status" value="1"/>
</dbReference>
<dbReference type="OrthoDB" id="5979581at2759"/>
<keyword evidence="5 13" id="KW-0418">Kinase</keyword>
<comment type="similarity">
    <text evidence="10">Belongs to the protein kinase superfamily.</text>
</comment>
<dbReference type="Proteomes" id="UP000012174">
    <property type="component" value="Unassembled WGS sequence"/>
</dbReference>
<evidence type="ECO:0000256" key="1">
    <source>
        <dbReference type="ARBA" id="ARBA00012513"/>
    </source>
</evidence>
<evidence type="ECO:0000256" key="4">
    <source>
        <dbReference type="ARBA" id="ARBA00022741"/>
    </source>
</evidence>
<dbReference type="GO" id="GO:0005634">
    <property type="term" value="C:nucleus"/>
    <property type="evidence" value="ECO:0007669"/>
    <property type="project" value="TreeGrafter"/>
</dbReference>
<evidence type="ECO:0000313" key="13">
    <source>
        <dbReference type="EMBL" id="EMR71387.1"/>
    </source>
</evidence>
<dbReference type="Gene3D" id="3.30.200.20">
    <property type="entry name" value="Phosphorylase Kinase, domain 1"/>
    <property type="match status" value="1"/>
</dbReference>
<dbReference type="InterPro" id="IPR011009">
    <property type="entry name" value="Kinase-like_dom_sf"/>
</dbReference>
<organism evidence="13 14">
    <name type="scientific">Eutypa lata (strain UCR-EL1)</name>
    <name type="common">Grapevine dieback disease fungus</name>
    <name type="synonym">Eutypa armeniacae</name>
    <dbReference type="NCBI Taxonomy" id="1287681"/>
    <lineage>
        <taxon>Eukaryota</taxon>
        <taxon>Fungi</taxon>
        <taxon>Dikarya</taxon>
        <taxon>Ascomycota</taxon>
        <taxon>Pezizomycotina</taxon>
        <taxon>Sordariomycetes</taxon>
        <taxon>Xylariomycetidae</taxon>
        <taxon>Xylariales</taxon>
        <taxon>Diatrypaceae</taxon>
        <taxon>Eutypa</taxon>
    </lineage>
</organism>
<evidence type="ECO:0000256" key="2">
    <source>
        <dbReference type="ARBA" id="ARBA00022527"/>
    </source>
</evidence>
<dbReference type="STRING" id="1287681.M7T451"/>
<keyword evidence="6 9" id="KW-0067">ATP-binding</keyword>
<feature type="region of interest" description="Disordered" evidence="11">
    <location>
        <begin position="1"/>
        <end position="22"/>
    </location>
</feature>
<evidence type="ECO:0000256" key="5">
    <source>
        <dbReference type="ARBA" id="ARBA00022777"/>
    </source>
</evidence>
<reference evidence="14" key="1">
    <citation type="journal article" date="2013" name="Genome Announc.">
        <title>Draft genome sequence of the grapevine dieback fungus Eutypa lata UCR-EL1.</title>
        <authorList>
            <person name="Blanco-Ulate B."/>
            <person name="Rolshausen P.E."/>
            <person name="Cantu D."/>
        </authorList>
    </citation>
    <scope>NUCLEOTIDE SEQUENCE [LARGE SCALE GENOMIC DNA]</scope>
    <source>
        <strain evidence="14">UCR-EL1</strain>
    </source>
</reference>
<keyword evidence="2 10" id="KW-0723">Serine/threonine-protein kinase</keyword>
<dbReference type="EMBL" id="KB705646">
    <property type="protein sequence ID" value="EMR71387.1"/>
    <property type="molecule type" value="Genomic_DNA"/>
</dbReference>
<dbReference type="GO" id="GO:0005524">
    <property type="term" value="F:ATP binding"/>
    <property type="evidence" value="ECO:0007669"/>
    <property type="project" value="UniProtKB-UniRule"/>
</dbReference>
<evidence type="ECO:0000256" key="6">
    <source>
        <dbReference type="ARBA" id="ARBA00022840"/>
    </source>
</evidence>
<dbReference type="InterPro" id="IPR051334">
    <property type="entry name" value="SRPK"/>
</dbReference>